<sequence>MYDLVNLSDARDEFFLPRVRMQCDDLFKAVRDQSSRIFGAGALQGDAFSPYHAFMVLARRFLDHQLVWMNDKLREEGKETADFAELLLFLAQLIVFHRFDENPANGSLIFKGITGEKPMDHPRFTALLKSLTPINPSKEGQFGNGRFGQTVDHIAKMREFEEKLFEATRTVTYSQHRTVVIDDELVGSRSKQVQKRMMSDRKAGRDGIKNDAIADSLHRIMLAVRHHERLHYSQRKAVDEVFSALDGNGSGAANGNVCTGDRGYSKPEFWWQMISRSMPFLAIVDIYSNPFMALDTLIDRVIKKERKAGGEVGPKTDTITGAVARAQAVGMHVKRSLIVHDDPNYGREVFVAKATVTVDSRIKDIRAMAYRDFQSKTTAKTCKVVQFVECDTELGDKLSKTMCMDPLKIPTGMRRLLRSHVLFFPIENKTTSLRDMELQLEGENNVKPAEPRVSTQPPHASDGDFDDSPDPHIVIALSTEEQGGDDDDDDDDDDDMSDVGEDVGNDDDVDAAGNEDEDLNQNPEAGTALDQEDLLSRGAEILARSWLFSRGMSTPEMKSGTINEGNVFDAVGRKDWCKDIFHVGLLARKNHPFLAVSSDGVARVKPPSATPSDDVVIASVEIKTRSAENSLKRARDVAREKGDYSCCSVGDNDWWDVIPDAHRGQVIHQALVLNLEYVLYVEASITKLLYCALIRVPIDVRNTYKDALLKFESLMSWAHESVHTSWTGGLPVPPQQFDQGVQERLVSHLRLWRAVMKKSEDGPLPPVRVFRCLPQVIYNTLKGGLDGHSQNVAVVQRCNTLKLDLNRLLVVRGLHQLVANAFAIFRLVKVCTRSNGFEFPFQSLSGLRNACNELIDLKSFVVQLASACVLHRHANGSFRFDTPPHGDITAAVVDAESSLQDTLTAEEVEQVRNKRPRQWQARQRYFDQGDPKRLRLCAMSSATACAGWVRRARRRMGRWHVAAVAAALVAAAVMLGGVQGGTTEEGLAFLEENKGKPGVVELPSGLQYKVIKPGEGLFHPTADSKCSVHYHGTKIDGSVFDSTLSSPTKQPREFAPNQVIKGWTEAMQLMVEGDKWELYIPSELAYGENGPPEIGAGAVLIFRIELVKIQGDKVPAVRCDASTLEGCNDREQAYVAKQKGKSDADIDKELARLVEMAKARMKPELAEWILRRKSILQQLATAEKQEL</sequence>
<evidence type="ECO:0000256" key="4">
    <source>
        <dbReference type="ARBA" id="ARBA00023235"/>
    </source>
</evidence>
<evidence type="ECO:0000259" key="7">
    <source>
        <dbReference type="PROSITE" id="PS50059"/>
    </source>
</evidence>
<dbReference type="PANTHER" id="PTHR43811">
    <property type="entry name" value="FKBP-TYPE PEPTIDYL-PROLYL CIS-TRANS ISOMERASE FKPA"/>
    <property type="match status" value="1"/>
</dbReference>
<dbReference type="PROSITE" id="PS50059">
    <property type="entry name" value="FKBP_PPIASE"/>
    <property type="match status" value="1"/>
</dbReference>
<name>A0ABP0P218_9DINO</name>
<organism evidence="8 9">
    <name type="scientific">Durusdinium trenchii</name>
    <dbReference type="NCBI Taxonomy" id="1381693"/>
    <lineage>
        <taxon>Eukaryota</taxon>
        <taxon>Sar</taxon>
        <taxon>Alveolata</taxon>
        <taxon>Dinophyceae</taxon>
        <taxon>Suessiales</taxon>
        <taxon>Symbiodiniaceae</taxon>
        <taxon>Durusdinium</taxon>
    </lineage>
</organism>
<dbReference type="Pfam" id="PF00254">
    <property type="entry name" value="FKBP_C"/>
    <property type="match status" value="1"/>
</dbReference>
<evidence type="ECO:0000256" key="2">
    <source>
        <dbReference type="ARBA" id="ARBA00013194"/>
    </source>
</evidence>
<dbReference type="Proteomes" id="UP001642464">
    <property type="component" value="Unassembled WGS sequence"/>
</dbReference>
<keyword evidence="9" id="KW-1185">Reference proteome</keyword>
<dbReference type="InterPro" id="IPR001179">
    <property type="entry name" value="PPIase_FKBP_dom"/>
</dbReference>
<evidence type="ECO:0000256" key="3">
    <source>
        <dbReference type="ARBA" id="ARBA00023110"/>
    </source>
</evidence>
<evidence type="ECO:0000256" key="6">
    <source>
        <dbReference type="SAM" id="MobiDB-lite"/>
    </source>
</evidence>
<dbReference type="GO" id="GO:0016853">
    <property type="term" value="F:isomerase activity"/>
    <property type="evidence" value="ECO:0007669"/>
    <property type="project" value="UniProtKB-KW"/>
</dbReference>
<evidence type="ECO:0000313" key="8">
    <source>
        <dbReference type="EMBL" id="CAK9069693.1"/>
    </source>
</evidence>
<dbReference type="Gene3D" id="3.90.320.10">
    <property type="match status" value="1"/>
</dbReference>
<protein>
    <recommendedName>
        <fullName evidence="2 5">peptidylprolyl isomerase</fullName>
        <ecNumber evidence="2 5">5.2.1.8</ecNumber>
    </recommendedName>
</protein>
<evidence type="ECO:0000256" key="5">
    <source>
        <dbReference type="PROSITE-ProRule" id="PRU00277"/>
    </source>
</evidence>
<dbReference type="InterPro" id="IPR011604">
    <property type="entry name" value="PDDEXK-like_dom_sf"/>
</dbReference>
<comment type="caution">
    <text evidence="8">The sequence shown here is derived from an EMBL/GenBank/DDBJ whole genome shotgun (WGS) entry which is preliminary data.</text>
</comment>
<feature type="region of interest" description="Disordered" evidence="6">
    <location>
        <begin position="443"/>
        <end position="532"/>
    </location>
</feature>
<comment type="catalytic activity">
    <reaction evidence="1 5">
        <text>[protein]-peptidylproline (omega=180) = [protein]-peptidylproline (omega=0)</text>
        <dbReference type="Rhea" id="RHEA:16237"/>
        <dbReference type="Rhea" id="RHEA-COMP:10747"/>
        <dbReference type="Rhea" id="RHEA-COMP:10748"/>
        <dbReference type="ChEBI" id="CHEBI:83833"/>
        <dbReference type="ChEBI" id="CHEBI:83834"/>
        <dbReference type="EC" id="5.2.1.8"/>
    </reaction>
</comment>
<reference evidence="8 9" key="1">
    <citation type="submission" date="2024-02" db="EMBL/GenBank/DDBJ databases">
        <authorList>
            <person name="Chen Y."/>
            <person name="Shah S."/>
            <person name="Dougan E. K."/>
            <person name="Thang M."/>
            <person name="Chan C."/>
        </authorList>
    </citation>
    <scope>NUCLEOTIDE SEQUENCE [LARGE SCALE GENOMIC DNA]</scope>
</reference>
<dbReference type="InterPro" id="IPR046357">
    <property type="entry name" value="PPIase_dom_sf"/>
</dbReference>
<keyword evidence="3 5" id="KW-0697">Rotamase</keyword>
<gene>
    <name evidence="8" type="ORF">SCF082_LOCUS34837</name>
</gene>
<evidence type="ECO:0000256" key="1">
    <source>
        <dbReference type="ARBA" id="ARBA00000971"/>
    </source>
</evidence>
<dbReference type="EC" id="5.2.1.8" evidence="2 5"/>
<accession>A0ABP0P218</accession>
<feature type="compositionally biased region" description="Acidic residues" evidence="6">
    <location>
        <begin position="482"/>
        <end position="519"/>
    </location>
</feature>
<dbReference type="Pfam" id="PF01346">
    <property type="entry name" value="FKBP_N"/>
    <property type="match status" value="1"/>
</dbReference>
<dbReference type="EMBL" id="CAXAMM010032435">
    <property type="protein sequence ID" value="CAK9069693.1"/>
    <property type="molecule type" value="Genomic_DNA"/>
</dbReference>
<feature type="domain" description="PPIase FKBP-type" evidence="7">
    <location>
        <begin position="1023"/>
        <end position="1110"/>
    </location>
</feature>
<evidence type="ECO:0000313" key="9">
    <source>
        <dbReference type="Proteomes" id="UP001642464"/>
    </source>
</evidence>
<dbReference type="PANTHER" id="PTHR43811:SF19">
    <property type="entry name" value="39 KDA FK506-BINDING NUCLEAR PROTEIN"/>
    <property type="match status" value="1"/>
</dbReference>
<dbReference type="Gene3D" id="3.10.50.40">
    <property type="match status" value="1"/>
</dbReference>
<keyword evidence="4 5" id="KW-0413">Isomerase</keyword>
<dbReference type="SUPFAM" id="SSF54534">
    <property type="entry name" value="FKBP-like"/>
    <property type="match status" value="1"/>
</dbReference>
<proteinExistence type="predicted"/>
<dbReference type="InterPro" id="IPR000774">
    <property type="entry name" value="PPIase_FKBP_N"/>
</dbReference>